<gene>
    <name evidence="1" type="ORF">Cflav_PD4630</name>
</gene>
<proteinExistence type="predicted"/>
<evidence type="ECO:0000313" key="2">
    <source>
        <dbReference type="Proteomes" id="UP000003688"/>
    </source>
</evidence>
<dbReference type="EMBL" id="ABOX02000007">
    <property type="protein sequence ID" value="EEF61967.1"/>
    <property type="molecule type" value="Genomic_DNA"/>
</dbReference>
<dbReference type="Proteomes" id="UP000003688">
    <property type="component" value="Unassembled WGS sequence"/>
</dbReference>
<accession>B9XE76</accession>
<evidence type="ECO:0008006" key="3">
    <source>
        <dbReference type="Google" id="ProtNLM"/>
    </source>
</evidence>
<organism evidence="1 2">
    <name type="scientific">Pedosphaera parvula (strain Ellin514)</name>
    <dbReference type="NCBI Taxonomy" id="320771"/>
    <lineage>
        <taxon>Bacteria</taxon>
        <taxon>Pseudomonadati</taxon>
        <taxon>Verrucomicrobiota</taxon>
        <taxon>Pedosphaerae</taxon>
        <taxon>Pedosphaerales</taxon>
        <taxon>Pedosphaeraceae</taxon>
        <taxon>Pedosphaera</taxon>
    </lineage>
</organism>
<dbReference type="PROSITE" id="PS51257">
    <property type="entry name" value="PROKAR_LIPOPROTEIN"/>
    <property type="match status" value="1"/>
</dbReference>
<keyword evidence="2" id="KW-1185">Reference proteome</keyword>
<reference evidence="1 2" key="1">
    <citation type="journal article" date="2011" name="J. Bacteriol.">
        <title>Genome sequence of 'Pedosphaera parvula' Ellin514, an aerobic Verrucomicrobial isolate from pasture soil.</title>
        <authorList>
            <person name="Kant R."/>
            <person name="van Passel M.W."/>
            <person name="Sangwan P."/>
            <person name="Palva A."/>
            <person name="Lucas S."/>
            <person name="Copeland A."/>
            <person name="Lapidus A."/>
            <person name="Glavina Del Rio T."/>
            <person name="Dalin E."/>
            <person name="Tice H."/>
            <person name="Bruce D."/>
            <person name="Goodwin L."/>
            <person name="Pitluck S."/>
            <person name="Chertkov O."/>
            <person name="Larimer F.W."/>
            <person name="Land M.L."/>
            <person name="Hauser L."/>
            <person name="Brettin T.S."/>
            <person name="Detter J.C."/>
            <person name="Han S."/>
            <person name="de Vos W.M."/>
            <person name="Janssen P.H."/>
            <person name="Smidt H."/>
        </authorList>
    </citation>
    <scope>NUCLEOTIDE SEQUENCE [LARGE SCALE GENOMIC DNA]</scope>
    <source>
        <strain evidence="1 2">Ellin514</strain>
    </source>
</reference>
<name>B9XE76_PEDPL</name>
<dbReference type="RefSeq" id="WP_007414124.1">
    <property type="nucleotide sequence ID" value="NZ_ABOX02000007.1"/>
</dbReference>
<dbReference type="AlphaFoldDB" id="B9XE76"/>
<evidence type="ECO:0000313" key="1">
    <source>
        <dbReference type="EMBL" id="EEF61967.1"/>
    </source>
</evidence>
<protein>
    <recommendedName>
        <fullName evidence="3">Lipoprotein</fullName>
    </recommendedName>
</protein>
<sequence length="172" mass="18490" precursor="true">MKNLILVFSFVVIASAFVTGCEQKTSNSSAAGGQLTAADLAQLMDFHAWNVPIPQSQQPFKSIRLVIIKRDGTIVTKLFDTGSALDSEQPCTSIFLGFRVERGTFTGHLNTRDSKGGGIGWGLNFTDAFADSSPGWGTSGTAIWNGNHAELGLATKRGEMVYDNFLAIELVK</sequence>
<comment type="caution">
    <text evidence="1">The sequence shown here is derived from an EMBL/GenBank/DDBJ whole genome shotgun (WGS) entry which is preliminary data.</text>
</comment>